<organism evidence="2 3">
    <name type="scientific">Parablautia muri</name>
    <dbReference type="NCBI Taxonomy" id="2320879"/>
    <lineage>
        <taxon>Bacteria</taxon>
        <taxon>Bacillati</taxon>
        <taxon>Bacillota</taxon>
        <taxon>Clostridia</taxon>
        <taxon>Lachnospirales</taxon>
        <taxon>Lachnospiraceae</taxon>
        <taxon>Parablautia</taxon>
    </lineage>
</organism>
<keyword evidence="1" id="KW-0812">Transmembrane</keyword>
<name>A0A9X5GU46_9FIRM</name>
<protein>
    <submittedName>
        <fullName evidence="2">Uncharacterized protein</fullName>
    </submittedName>
</protein>
<sequence length="61" mass="7367">MTKRQIKVYFGEIKMDKKKIMNWVMAIIIAIGYLTISIVFDAWTFSWIIWVIYAIYRFVAK</sequence>
<evidence type="ECO:0000313" key="3">
    <source>
        <dbReference type="Proteomes" id="UP001154420"/>
    </source>
</evidence>
<comment type="caution">
    <text evidence="2">The sequence shown here is derived from an EMBL/GenBank/DDBJ whole genome shotgun (WGS) entry which is preliminary data.</text>
</comment>
<keyword evidence="1" id="KW-1133">Transmembrane helix</keyword>
<accession>A0A9X5GU46</accession>
<feature type="transmembrane region" description="Helical" evidence="1">
    <location>
        <begin position="20"/>
        <end position="36"/>
    </location>
</feature>
<dbReference type="Proteomes" id="UP001154420">
    <property type="component" value="Unassembled WGS sequence"/>
</dbReference>
<dbReference type="InterPro" id="IPR058092">
    <property type="entry name" value="WWWY"/>
</dbReference>
<evidence type="ECO:0000256" key="1">
    <source>
        <dbReference type="SAM" id="Phobius"/>
    </source>
</evidence>
<reference evidence="2" key="1">
    <citation type="submission" date="2018-09" db="EMBL/GenBank/DDBJ databases">
        <title>Murine metabolic-syndrome-specific gut microbial biobank.</title>
        <authorList>
            <person name="Liu C."/>
        </authorList>
    </citation>
    <scope>NUCLEOTIDE SEQUENCE</scope>
    <source>
        <strain evidence="2">D42-62</strain>
    </source>
</reference>
<dbReference type="EMBL" id="QZDT01000052">
    <property type="protein sequence ID" value="NBJ94824.1"/>
    <property type="molecule type" value="Genomic_DNA"/>
</dbReference>
<dbReference type="NCBIfam" id="NF047451">
    <property type="entry name" value="WxxxWxxW_dom"/>
    <property type="match status" value="1"/>
</dbReference>
<keyword evidence="1" id="KW-0472">Membrane</keyword>
<keyword evidence="3" id="KW-1185">Reference proteome</keyword>
<evidence type="ECO:0000313" key="2">
    <source>
        <dbReference type="EMBL" id="NBJ94824.1"/>
    </source>
</evidence>
<feature type="transmembrane region" description="Helical" evidence="1">
    <location>
        <begin position="42"/>
        <end position="59"/>
    </location>
</feature>
<dbReference type="AlphaFoldDB" id="A0A9X5GU46"/>
<gene>
    <name evidence="2" type="ORF">D5281_20150</name>
</gene>
<proteinExistence type="predicted"/>